<proteinExistence type="predicted"/>
<dbReference type="Gene3D" id="2.160.20.10">
    <property type="entry name" value="Single-stranded right-handed beta-helix, Pectin lyase-like"/>
    <property type="match status" value="1"/>
</dbReference>
<reference evidence="2" key="1">
    <citation type="submission" date="2018-05" db="EMBL/GenBank/DDBJ databases">
        <authorList>
            <person name="Lanie J.A."/>
            <person name="Ng W.-L."/>
            <person name="Kazmierczak K.M."/>
            <person name="Andrzejewski T.M."/>
            <person name="Davidsen T.M."/>
            <person name="Wayne K.J."/>
            <person name="Tettelin H."/>
            <person name="Glass J.I."/>
            <person name="Rusch D."/>
            <person name="Podicherti R."/>
            <person name="Tsui H.-C.T."/>
            <person name="Winkler M.E."/>
        </authorList>
    </citation>
    <scope>NUCLEOTIDE SEQUENCE</scope>
</reference>
<protein>
    <recommendedName>
        <fullName evidence="1">Bacterial Ig-like domain-containing protein</fullName>
    </recommendedName>
</protein>
<dbReference type="Pfam" id="PF17963">
    <property type="entry name" value="Big_9"/>
    <property type="match status" value="1"/>
</dbReference>
<dbReference type="SUPFAM" id="SSF51126">
    <property type="entry name" value="Pectin lyase-like"/>
    <property type="match status" value="1"/>
</dbReference>
<feature type="domain" description="Bacterial Ig-like" evidence="1">
    <location>
        <begin position="23"/>
        <end position="103"/>
    </location>
</feature>
<evidence type="ECO:0000313" key="2">
    <source>
        <dbReference type="EMBL" id="SVB42271.1"/>
    </source>
</evidence>
<dbReference type="AlphaFoldDB" id="A0A382DX12"/>
<dbReference type="Pfam" id="PF19078">
    <property type="entry name" value="Big_12"/>
    <property type="match status" value="1"/>
</dbReference>
<name>A0A382DX12_9ZZZZ</name>
<dbReference type="PANTHER" id="PTHR34677:SF3">
    <property type="entry name" value="BACTERIAL IG-LIKE DOMAIN-CONTAINING PROTEIN"/>
    <property type="match status" value="1"/>
</dbReference>
<feature type="non-terminal residue" evidence="2">
    <location>
        <position position="585"/>
    </location>
</feature>
<dbReference type="InterPro" id="IPR011050">
    <property type="entry name" value="Pectin_lyase_fold/virulence"/>
</dbReference>
<feature type="non-terminal residue" evidence="2">
    <location>
        <position position="1"/>
    </location>
</feature>
<sequence>GSGNVYVADDSNHLIRKIVTTLASGSTTNDATLPLTFTSSEATTDFAVGDITVSNGALSSFAATSSTVYTATFTPTASGEATIDVAANTFTDAAGNDNTAATQYTWTYYLALHVATTGSDVRGDGTEANPFATIQKGINTTSDGDTVLVAAGTYVENINYNGKNIVVIGAGRETTIIDGDSVGTVVTFESGEDSTTVLSGFKITNGNGSGITGYVGRGGGVFCINSSPTLKDLTVDGNQAENSGAGLWFGYSNSQLVDLIISNNSVVGQGSNAGGGISMNYYSDLTLNNMLLVGNEAVYGAGIELWRYSKPVLNNVTIVGNTGSFGGGLLLSGGCNATLINSILWGNSPDEIMIGVSGTPDSASISYSDVFGGLDSIHTNDNGIITWGEGNIDVDPMFVDATNGDYHLADWSPCIGACQDGTDMGAYENALGAPVEYIVISSDTLLVLEDSSAAIDLQDNDLVFNVSTLALSILDSSSHGTIILTGDTMLTYTPMADFFGYDTVQYVLSGTTAADTGFVFITVVNEDDMPVVVNAIPDVTVNEDDPDSLLADLDVVFMDIDDELEYSHVVEDTALVFASVTNDTV</sequence>
<dbReference type="PANTHER" id="PTHR34677">
    <property type="match status" value="1"/>
</dbReference>
<evidence type="ECO:0000259" key="1">
    <source>
        <dbReference type="Pfam" id="PF19078"/>
    </source>
</evidence>
<organism evidence="2">
    <name type="scientific">marine metagenome</name>
    <dbReference type="NCBI Taxonomy" id="408172"/>
    <lineage>
        <taxon>unclassified sequences</taxon>
        <taxon>metagenomes</taxon>
        <taxon>ecological metagenomes</taxon>
    </lineage>
</organism>
<gene>
    <name evidence="2" type="ORF">METZ01_LOCUS195125</name>
</gene>
<accession>A0A382DX12</accession>
<dbReference type="InterPro" id="IPR012334">
    <property type="entry name" value="Pectin_lyas_fold"/>
</dbReference>
<dbReference type="InterPro" id="IPR044048">
    <property type="entry name" value="Big_12"/>
</dbReference>
<dbReference type="EMBL" id="UINC01041255">
    <property type="protein sequence ID" value="SVB42271.1"/>
    <property type="molecule type" value="Genomic_DNA"/>
</dbReference>
<dbReference type="Gene3D" id="2.60.40.2810">
    <property type="match status" value="1"/>
</dbReference>